<sequence length="446" mass="48533">MKQYDILIIGAGPGGYVAAEEAANNGKKVAVIERSKIGGTCLNVGCIPSKAYLQHSHWLQTIQDAKTFGIDSEIRGIDFSKLVDRKNQVVASLQSGIHSTFKALGIDYIVGEAEFVKDKQFKVNQQLISAKNVILATGSHPFVPPIKGIEEVSYLTTDTFFNLQELPEKLVIIGGGVIAIELAFAMAPLGVDVTVIEVASQILLTEDEAARKIIRKELTSQLGVKLFENAKIQALTTDKVFLESVAIDFSHLLVATGRKPNIELAQAMGLALTDRKFVKVDQFYESSKAGVYAIGDLIESYMLAHVASKEGIKAVKAILRNAEEALDQTSVPRALYTNPEVASFGFSEEEAKKAGYDVIVKELPFSYNGRAIASNETKGFVKLISEQKYHQILGAVIVGPHSTDLLQSLILLKDAEATYEQVVDSIFAHPTVSELIQEVAKNVVTH</sequence>
<dbReference type="GO" id="GO:0005737">
    <property type="term" value="C:cytoplasm"/>
    <property type="evidence" value="ECO:0007669"/>
    <property type="project" value="UniProtKB-SubCell"/>
</dbReference>
<dbReference type="InterPro" id="IPR036188">
    <property type="entry name" value="FAD/NAD-bd_sf"/>
</dbReference>
<evidence type="ECO:0000256" key="12">
    <source>
        <dbReference type="ARBA" id="ARBA00049187"/>
    </source>
</evidence>
<keyword evidence="9 14" id="KW-0520">NAD</keyword>
<feature type="domain" description="FAD/NAD(P)-binding" evidence="18">
    <location>
        <begin position="4"/>
        <end position="311"/>
    </location>
</feature>
<dbReference type="GO" id="GO:0004148">
    <property type="term" value="F:dihydrolipoyl dehydrogenase (NADH) activity"/>
    <property type="evidence" value="ECO:0007669"/>
    <property type="project" value="UniProtKB-EC"/>
</dbReference>
<reference evidence="19 20" key="1">
    <citation type="submission" date="2016-06" db="EMBL/GenBank/DDBJ databases">
        <authorList>
            <person name="Haines A.N."/>
            <person name="Council K.R."/>
        </authorList>
    </citation>
    <scope>NUCLEOTIDE SEQUENCE [LARGE SCALE GENOMIC DNA]</scope>
    <source>
        <strain evidence="19 20">SP158-29</strain>
    </source>
</reference>
<evidence type="ECO:0000256" key="6">
    <source>
        <dbReference type="ARBA" id="ARBA00022630"/>
    </source>
</evidence>
<comment type="caution">
    <text evidence="19">The sequence shown here is derived from an EMBL/GenBank/DDBJ whole genome shotgun (WGS) entry which is preliminary data.</text>
</comment>
<proteinExistence type="inferred from homology"/>
<dbReference type="Proteomes" id="UP000217465">
    <property type="component" value="Unassembled WGS sequence"/>
</dbReference>
<evidence type="ECO:0000256" key="15">
    <source>
        <dbReference type="PIRSR" id="PIRSR000350-4"/>
    </source>
</evidence>
<dbReference type="FunFam" id="3.30.390.30:FF:000001">
    <property type="entry name" value="Dihydrolipoyl dehydrogenase"/>
    <property type="match status" value="1"/>
</dbReference>
<dbReference type="InterPro" id="IPR001100">
    <property type="entry name" value="Pyr_nuc-diS_OxRdtase"/>
</dbReference>
<dbReference type="Pfam" id="PF07992">
    <property type="entry name" value="Pyr_redox_2"/>
    <property type="match status" value="1"/>
</dbReference>
<evidence type="ECO:0000259" key="17">
    <source>
        <dbReference type="Pfam" id="PF02852"/>
    </source>
</evidence>
<keyword evidence="8 16" id="KW-0560">Oxidoreductase</keyword>
<dbReference type="RefSeq" id="WP_096633883.1">
    <property type="nucleotide sequence ID" value="NZ_NSGR01000010.1"/>
</dbReference>
<dbReference type="AlphaFoldDB" id="A0A854W5Z1"/>
<name>A0A854W5Z1_9STRE</name>
<feature type="binding site" evidence="14">
    <location>
        <position position="296"/>
    </location>
    <ligand>
        <name>FAD</name>
        <dbReference type="ChEBI" id="CHEBI:57692"/>
    </ligand>
</feature>
<organism evidence="19 20">
    <name type="scientific">Streptococcus parauberis</name>
    <dbReference type="NCBI Taxonomy" id="1348"/>
    <lineage>
        <taxon>Bacteria</taxon>
        <taxon>Bacillati</taxon>
        <taxon>Bacillota</taxon>
        <taxon>Bacilli</taxon>
        <taxon>Lactobacillales</taxon>
        <taxon>Streptococcaceae</taxon>
        <taxon>Streptococcus</taxon>
    </lineage>
</organism>
<feature type="binding site" evidence="14">
    <location>
        <begin position="137"/>
        <end position="139"/>
    </location>
    <ligand>
        <name>FAD</name>
        <dbReference type="ChEBI" id="CHEBI:57692"/>
    </ligand>
</feature>
<evidence type="ECO:0000256" key="16">
    <source>
        <dbReference type="RuleBase" id="RU003692"/>
    </source>
</evidence>
<dbReference type="SUPFAM" id="SSF55424">
    <property type="entry name" value="FAD/NAD-linked reductases, dimerisation (C-terminal) domain"/>
    <property type="match status" value="1"/>
</dbReference>
<dbReference type="GO" id="GO:0006103">
    <property type="term" value="P:2-oxoglutarate metabolic process"/>
    <property type="evidence" value="ECO:0007669"/>
    <property type="project" value="TreeGrafter"/>
</dbReference>
<evidence type="ECO:0000256" key="7">
    <source>
        <dbReference type="ARBA" id="ARBA00022827"/>
    </source>
</evidence>
<evidence type="ECO:0000256" key="13">
    <source>
        <dbReference type="PIRSR" id="PIRSR000350-2"/>
    </source>
</evidence>
<dbReference type="Pfam" id="PF02852">
    <property type="entry name" value="Pyr_redox_dim"/>
    <property type="match status" value="1"/>
</dbReference>
<evidence type="ECO:0000256" key="2">
    <source>
        <dbReference type="ARBA" id="ARBA00007532"/>
    </source>
</evidence>
<dbReference type="PANTHER" id="PTHR22912:SF217">
    <property type="entry name" value="DIHYDROLIPOYL DEHYDROGENASE"/>
    <property type="match status" value="1"/>
</dbReference>
<dbReference type="Gene3D" id="3.30.390.30">
    <property type="match status" value="1"/>
</dbReference>
<dbReference type="InterPro" id="IPR006258">
    <property type="entry name" value="Lipoamide_DH"/>
</dbReference>
<feature type="disulfide bond" description="Redox-active" evidence="15">
    <location>
        <begin position="41"/>
        <end position="46"/>
    </location>
</feature>
<evidence type="ECO:0000256" key="8">
    <source>
        <dbReference type="ARBA" id="ARBA00023002"/>
    </source>
</evidence>
<dbReference type="EC" id="1.8.1.4" evidence="3 16"/>
<feature type="binding site" evidence="14">
    <location>
        <position position="197"/>
    </location>
    <ligand>
        <name>NAD(+)</name>
        <dbReference type="ChEBI" id="CHEBI:57540"/>
    </ligand>
</feature>
<evidence type="ECO:0000256" key="9">
    <source>
        <dbReference type="ARBA" id="ARBA00023027"/>
    </source>
</evidence>
<feature type="binding site" evidence="14">
    <location>
        <begin position="302"/>
        <end position="305"/>
    </location>
    <ligand>
        <name>FAD</name>
        <dbReference type="ChEBI" id="CHEBI:57692"/>
    </ligand>
</feature>
<keyword evidence="5" id="KW-0963">Cytoplasm</keyword>
<evidence type="ECO:0000256" key="1">
    <source>
        <dbReference type="ARBA" id="ARBA00004496"/>
    </source>
</evidence>
<dbReference type="InterPro" id="IPR050151">
    <property type="entry name" value="Class-I_Pyr_Nuc-Dis_Oxidored"/>
</dbReference>
<dbReference type="InterPro" id="IPR004099">
    <property type="entry name" value="Pyr_nucl-diS_OxRdtase_dimer"/>
</dbReference>
<comment type="similarity">
    <text evidence="2 16">Belongs to the class-I pyridine nucleotide-disulfide oxidoreductase family.</text>
</comment>
<keyword evidence="10" id="KW-1015">Disulfide bond</keyword>
<dbReference type="PROSITE" id="PS00076">
    <property type="entry name" value="PYRIDINE_REDOX_1"/>
    <property type="match status" value="1"/>
</dbReference>
<evidence type="ECO:0000259" key="18">
    <source>
        <dbReference type="Pfam" id="PF07992"/>
    </source>
</evidence>
<evidence type="ECO:0000256" key="10">
    <source>
        <dbReference type="ARBA" id="ARBA00023157"/>
    </source>
</evidence>
<comment type="miscellaneous">
    <text evidence="16">The active site is a redox-active disulfide bond.</text>
</comment>
<evidence type="ECO:0000256" key="4">
    <source>
        <dbReference type="ARBA" id="ARBA00016961"/>
    </source>
</evidence>
<dbReference type="SUPFAM" id="SSF51905">
    <property type="entry name" value="FAD/NAD(P)-binding domain"/>
    <property type="match status" value="1"/>
</dbReference>
<keyword evidence="11 16" id="KW-0676">Redox-active center</keyword>
<dbReference type="InterPro" id="IPR012999">
    <property type="entry name" value="Pyr_OxRdtase_I_AS"/>
</dbReference>
<feature type="binding site" evidence="14">
    <location>
        <begin position="174"/>
        <end position="181"/>
    </location>
    <ligand>
        <name>NAD(+)</name>
        <dbReference type="ChEBI" id="CHEBI:57540"/>
    </ligand>
</feature>
<feature type="domain" description="Pyridine nucleotide-disulphide oxidoreductase dimerisation" evidence="17">
    <location>
        <begin position="331"/>
        <end position="439"/>
    </location>
</feature>
<accession>A0A854W5Z1</accession>
<comment type="cofactor">
    <cofactor evidence="14 16">
        <name>FAD</name>
        <dbReference type="ChEBI" id="CHEBI:57692"/>
    </cofactor>
    <text evidence="14 16">Binds 1 FAD per subunit.</text>
</comment>
<dbReference type="PIRSF" id="PIRSF000350">
    <property type="entry name" value="Mercury_reductase_MerA"/>
    <property type="match status" value="1"/>
</dbReference>
<feature type="active site" description="Proton acceptor" evidence="13">
    <location>
        <position position="429"/>
    </location>
</feature>
<feature type="binding site" evidence="14">
    <location>
        <position position="50"/>
    </location>
    <ligand>
        <name>FAD</name>
        <dbReference type="ChEBI" id="CHEBI:57692"/>
    </ligand>
</feature>
<dbReference type="InterPro" id="IPR023753">
    <property type="entry name" value="FAD/NAD-binding_dom"/>
</dbReference>
<evidence type="ECO:0000256" key="11">
    <source>
        <dbReference type="ARBA" id="ARBA00023284"/>
    </source>
</evidence>
<comment type="subcellular location">
    <subcellularLocation>
        <location evidence="1">Cytoplasm</location>
    </subcellularLocation>
</comment>
<feature type="binding site" evidence="14">
    <location>
        <position position="257"/>
    </location>
    <ligand>
        <name>NAD(+)</name>
        <dbReference type="ChEBI" id="CHEBI:57540"/>
    </ligand>
</feature>
<dbReference type="PRINTS" id="PR00411">
    <property type="entry name" value="PNDRDTASEI"/>
</dbReference>
<evidence type="ECO:0000313" key="19">
    <source>
        <dbReference type="EMBL" id="PCH10581.1"/>
    </source>
</evidence>
<comment type="catalytic activity">
    <reaction evidence="12 16">
        <text>N(6)-[(R)-dihydrolipoyl]-L-lysyl-[protein] + NAD(+) = N(6)-[(R)-lipoyl]-L-lysyl-[protein] + NADH + H(+)</text>
        <dbReference type="Rhea" id="RHEA:15045"/>
        <dbReference type="Rhea" id="RHEA-COMP:10474"/>
        <dbReference type="Rhea" id="RHEA-COMP:10475"/>
        <dbReference type="ChEBI" id="CHEBI:15378"/>
        <dbReference type="ChEBI" id="CHEBI:57540"/>
        <dbReference type="ChEBI" id="CHEBI:57945"/>
        <dbReference type="ChEBI" id="CHEBI:83099"/>
        <dbReference type="ChEBI" id="CHEBI:83100"/>
        <dbReference type="EC" id="1.8.1.4"/>
    </reaction>
</comment>
<dbReference type="EMBL" id="NSGR01000010">
    <property type="protein sequence ID" value="PCH10581.1"/>
    <property type="molecule type" value="Genomic_DNA"/>
</dbReference>
<keyword evidence="6 16" id="KW-0285">Flavoprotein</keyword>
<dbReference type="Gene3D" id="3.50.50.60">
    <property type="entry name" value="FAD/NAD(P)-binding domain"/>
    <property type="match status" value="2"/>
</dbReference>
<gene>
    <name evidence="19" type="primary">pdhD_2</name>
    <name evidence="19" type="ORF">A9Y57_01870</name>
</gene>
<dbReference type="PANTHER" id="PTHR22912">
    <property type="entry name" value="DISULFIDE OXIDOREDUCTASE"/>
    <property type="match status" value="1"/>
</dbReference>
<protein>
    <recommendedName>
        <fullName evidence="4 16">Dihydrolipoyl dehydrogenase</fullName>
        <ecNumber evidence="3 16">1.8.1.4</ecNumber>
    </recommendedName>
</protein>
<keyword evidence="7 14" id="KW-0274">FAD</keyword>
<dbReference type="GO" id="GO:0050660">
    <property type="term" value="F:flavin adenine dinucleotide binding"/>
    <property type="evidence" value="ECO:0007669"/>
    <property type="project" value="InterPro"/>
</dbReference>
<evidence type="ECO:0000256" key="3">
    <source>
        <dbReference type="ARBA" id="ARBA00012608"/>
    </source>
</evidence>
<dbReference type="PRINTS" id="PR00368">
    <property type="entry name" value="FADPNR"/>
</dbReference>
<evidence type="ECO:0000256" key="5">
    <source>
        <dbReference type="ARBA" id="ARBA00022490"/>
    </source>
</evidence>
<dbReference type="NCBIfam" id="TIGR01350">
    <property type="entry name" value="lipoamide_DH"/>
    <property type="match status" value="1"/>
</dbReference>
<keyword evidence="14" id="KW-0547">Nucleotide-binding</keyword>
<dbReference type="InterPro" id="IPR016156">
    <property type="entry name" value="FAD/NAD-linked_Rdtase_dimer_sf"/>
</dbReference>
<evidence type="ECO:0000256" key="14">
    <source>
        <dbReference type="PIRSR" id="PIRSR000350-3"/>
    </source>
</evidence>
<evidence type="ECO:0000313" key="20">
    <source>
        <dbReference type="Proteomes" id="UP000217465"/>
    </source>
</evidence>